<gene>
    <name evidence="1" type="ORF">GCM10025875_12890</name>
</gene>
<dbReference type="RefSeq" id="WP_284250157.1">
    <property type="nucleotide sequence ID" value="NZ_BSUM01000001.1"/>
</dbReference>
<reference evidence="1" key="2">
    <citation type="submission" date="2023-02" db="EMBL/GenBank/DDBJ databases">
        <authorList>
            <person name="Sun Q."/>
            <person name="Mori K."/>
        </authorList>
    </citation>
    <scope>NUCLEOTIDE SEQUENCE</scope>
    <source>
        <strain evidence="1">NBRC 112290</strain>
    </source>
</reference>
<proteinExistence type="predicted"/>
<evidence type="ECO:0000313" key="1">
    <source>
        <dbReference type="EMBL" id="GMA31297.1"/>
    </source>
</evidence>
<dbReference type="AlphaFoldDB" id="A0AA37UY75"/>
<sequence length="118" mass="12833">MTIGVHRLEVQDDVLLMELYYMPNVPAGTAGETWSLFEMNGGSGSVAPLLTDRPNLTQYQVIGRSADQGWSVDNLGVEAADGQTVMWWGYFAAPPEGTDTLSVQIAPGHPILEVEVQR</sequence>
<dbReference type="Proteomes" id="UP001157161">
    <property type="component" value="Unassembled WGS sequence"/>
</dbReference>
<name>A0AA37UY75_9MICO</name>
<protein>
    <submittedName>
        <fullName evidence="1">Uncharacterized protein</fullName>
    </submittedName>
</protein>
<dbReference type="EMBL" id="BSUM01000001">
    <property type="protein sequence ID" value="GMA31297.1"/>
    <property type="molecule type" value="Genomic_DNA"/>
</dbReference>
<accession>A0AA37UY75</accession>
<keyword evidence="2" id="KW-1185">Reference proteome</keyword>
<reference evidence="1" key="1">
    <citation type="journal article" date="2014" name="Int. J. Syst. Evol. Microbiol.">
        <title>Complete genome sequence of Corynebacterium casei LMG S-19264T (=DSM 44701T), isolated from a smear-ripened cheese.</title>
        <authorList>
            <consortium name="US DOE Joint Genome Institute (JGI-PGF)"/>
            <person name="Walter F."/>
            <person name="Albersmeier A."/>
            <person name="Kalinowski J."/>
            <person name="Ruckert C."/>
        </authorList>
    </citation>
    <scope>NUCLEOTIDE SEQUENCE</scope>
    <source>
        <strain evidence="1">NBRC 112290</strain>
    </source>
</reference>
<organism evidence="1 2">
    <name type="scientific">Litorihabitans aurantiacus</name>
    <dbReference type="NCBI Taxonomy" id="1930061"/>
    <lineage>
        <taxon>Bacteria</taxon>
        <taxon>Bacillati</taxon>
        <taxon>Actinomycetota</taxon>
        <taxon>Actinomycetes</taxon>
        <taxon>Micrococcales</taxon>
        <taxon>Beutenbergiaceae</taxon>
        <taxon>Litorihabitans</taxon>
    </lineage>
</organism>
<comment type="caution">
    <text evidence="1">The sequence shown here is derived from an EMBL/GenBank/DDBJ whole genome shotgun (WGS) entry which is preliminary data.</text>
</comment>
<evidence type="ECO:0000313" key="2">
    <source>
        <dbReference type="Proteomes" id="UP001157161"/>
    </source>
</evidence>